<keyword evidence="3" id="KW-1003">Cell membrane</keyword>
<dbReference type="Proteomes" id="UP000317036">
    <property type="component" value="Unassembled WGS sequence"/>
</dbReference>
<gene>
    <name evidence="14" type="ORF">FPZ49_12190</name>
</gene>
<keyword evidence="9 12" id="KW-1133">Transmembrane helix</keyword>
<keyword evidence="5" id="KW-0997">Cell inner membrane</keyword>
<proteinExistence type="inferred from homology"/>
<keyword evidence="6" id="KW-0441">Lipid A biosynthesis</keyword>
<evidence type="ECO:0000313" key="15">
    <source>
        <dbReference type="Proteomes" id="UP000317036"/>
    </source>
</evidence>
<dbReference type="SUPFAM" id="SSF103481">
    <property type="entry name" value="Multidrug resistance efflux transporter EmrE"/>
    <property type="match status" value="1"/>
</dbReference>
<comment type="similarity">
    <text evidence="2">Belongs to the EamA transporter family.</text>
</comment>
<keyword evidence="11 12" id="KW-0472">Membrane</keyword>
<dbReference type="PANTHER" id="PTHR30561:SF9">
    <property type="entry name" value="4-AMINO-4-DEOXY-L-ARABINOSE-PHOSPHOUNDECAPRENOL FLIPPASE SUBUNIT ARNF-RELATED"/>
    <property type="match status" value="1"/>
</dbReference>
<evidence type="ECO:0000256" key="11">
    <source>
        <dbReference type="ARBA" id="ARBA00023136"/>
    </source>
</evidence>
<dbReference type="InterPro" id="IPR000620">
    <property type="entry name" value="EamA_dom"/>
</dbReference>
<evidence type="ECO:0000256" key="8">
    <source>
        <dbReference type="ARBA" id="ARBA00022985"/>
    </source>
</evidence>
<dbReference type="Gene3D" id="1.10.3730.20">
    <property type="match status" value="1"/>
</dbReference>
<evidence type="ECO:0000256" key="10">
    <source>
        <dbReference type="ARBA" id="ARBA00023098"/>
    </source>
</evidence>
<keyword evidence="7 12" id="KW-0812">Transmembrane</keyword>
<dbReference type="PANTHER" id="PTHR30561">
    <property type="entry name" value="SMR FAMILY PROTON-DEPENDENT DRUG EFFLUX TRANSPORTER SUGE"/>
    <property type="match status" value="1"/>
</dbReference>
<dbReference type="EMBL" id="VNJI01000012">
    <property type="protein sequence ID" value="TVY09779.1"/>
    <property type="molecule type" value="Genomic_DNA"/>
</dbReference>
<keyword evidence="15" id="KW-1185">Reference proteome</keyword>
<evidence type="ECO:0000259" key="13">
    <source>
        <dbReference type="Pfam" id="PF00892"/>
    </source>
</evidence>
<dbReference type="OrthoDB" id="513492at2"/>
<keyword evidence="4" id="KW-0444">Lipid biosynthesis</keyword>
<feature type="transmembrane region" description="Helical" evidence="12">
    <location>
        <begin position="78"/>
        <end position="98"/>
    </location>
</feature>
<dbReference type="GO" id="GO:0009103">
    <property type="term" value="P:lipopolysaccharide biosynthetic process"/>
    <property type="evidence" value="ECO:0007669"/>
    <property type="project" value="UniProtKB-KW"/>
</dbReference>
<evidence type="ECO:0000256" key="4">
    <source>
        <dbReference type="ARBA" id="ARBA00022516"/>
    </source>
</evidence>
<accession>A0A559KCG2</accession>
<protein>
    <submittedName>
        <fullName evidence="14">EamA family transporter</fullName>
    </submittedName>
</protein>
<feature type="transmembrane region" description="Helical" evidence="12">
    <location>
        <begin position="104"/>
        <end position="122"/>
    </location>
</feature>
<dbReference type="GO" id="GO:0022857">
    <property type="term" value="F:transmembrane transporter activity"/>
    <property type="evidence" value="ECO:0007669"/>
    <property type="project" value="InterPro"/>
</dbReference>
<evidence type="ECO:0000256" key="6">
    <source>
        <dbReference type="ARBA" id="ARBA00022556"/>
    </source>
</evidence>
<dbReference type="InterPro" id="IPR000390">
    <property type="entry name" value="Small_drug/metabolite_transptr"/>
</dbReference>
<dbReference type="RefSeq" id="WP_144846958.1">
    <property type="nucleotide sequence ID" value="NZ_VNJI01000012.1"/>
</dbReference>
<evidence type="ECO:0000256" key="3">
    <source>
        <dbReference type="ARBA" id="ARBA00022475"/>
    </source>
</evidence>
<dbReference type="Pfam" id="PF00892">
    <property type="entry name" value="EamA"/>
    <property type="match status" value="1"/>
</dbReference>
<evidence type="ECO:0000313" key="14">
    <source>
        <dbReference type="EMBL" id="TVY09779.1"/>
    </source>
</evidence>
<feature type="domain" description="EamA" evidence="13">
    <location>
        <begin position="50"/>
        <end position="121"/>
    </location>
</feature>
<name>A0A559KCG2_9BACL</name>
<dbReference type="GO" id="GO:0005886">
    <property type="term" value="C:plasma membrane"/>
    <property type="evidence" value="ECO:0007669"/>
    <property type="project" value="UniProtKB-SubCell"/>
</dbReference>
<feature type="transmembrane region" description="Helical" evidence="12">
    <location>
        <begin position="41"/>
        <end position="71"/>
    </location>
</feature>
<dbReference type="InterPro" id="IPR037185">
    <property type="entry name" value="EmrE-like"/>
</dbReference>
<comment type="caution">
    <text evidence="14">The sequence shown here is derived from an EMBL/GenBank/DDBJ whole genome shotgun (WGS) entry which is preliminary data.</text>
</comment>
<dbReference type="AlphaFoldDB" id="A0A559KCG2"/>
<sequence length="124" mass="14030">MFKMILTVVFILFTGISGPPLIKYGSMRELNRIAALTNGDLVSIFYLIINPYIFLGLVMYFVSAMLWIIILSKYDLSFVSPMLAINYVFSLFIGYYIFSEDINIYRIIGAIIVTFGVVLITAKG</sequence>
<reference evidence="14 15" key="1">
    <citation type="submission" date="2019-07" db="EMBL/GenBank/DDBJ databases">
        <authorList>
            <person name="Kim J."/>
        </authorList>
    </citation>
    <scope>NUCLEOTIDE SEQUENCE [LARGE SCALE GENOMIC DNA]</scope>
    <source>
        <strain evidence="14 15">JC52</strain>
    </source>
</reference>
<organism evidence="14 15">
    <name type="scientific">Paenibacillus cremeus</name>
    <dbReference type="NCBI Taxonomy" id="2163881"/>
    <lineage>
        <taxon>Bacteria</taxon>
        <taxon>Bacillati</taxon>
        <taxon>Bacillota</taxon>
        <taxon>Bacilli</taxon>
        <taxon>Bacillales</taxon>
        <taxon>Paenibacillaceae</taxon>
        <taxon>Paenibacillus</taxon>
    </lineage>
</organism>
<evidence type="ECO:0000256" key="1">
    <source>
        <dbReference type="ARBA" id="ARBA00004651"/>
    </source>
</evidence>
<evidence type="ECO:0000256" key="9">
    <source>
        <dbReference type="ARBA" id="ARBA00022989"/>
    </source>
</evidence>
<comment type="subcellular location">
    <subcellularLocation>
        <location evidence="1">Cell membrane</location>
        <topology evidence="1">Multi-pass membrane protein</topology>
    </subcellularLocation>
</comment>
<evidence type="ECO:0000256" key="7">
    <source>
        <dbReference type="ARBA" id="ARBA00022692"/>
    </source>
</evidence>
<evidence type="ECO:0000256" key="2">
    <source>
        <dbReference type="ARBA" id="ARBA00007362"/>
    </source>
</evidence>
<keyword evidence="8" id="KW-0448">Lipopolysaccharide biosynthesis</keyword>
<evidence type="ECO:0000256" key="12">
    <source>
        <dbReference type="SAM" id="Phobius"/>
    </source>
</evidence>
<evidence type="ECO:0000256" key="5">
    <source>
        <dbReference type="ARBA" id="ARBA00022519"/>
    </source>
</evidence>
<keyword evidence="10" id="KW-0443">Lipid metabolism</keyword>